<comment type="subcellular location">
    <subcellularLocation>
        <location evidence="1 8">Cell membrane</location>
        <topology evidence="1 8">Multi-pass membrane protein</topology>
    </subcellularLocation>
</comment>
<evidence type="ECO:0000256" key="3">
    <source>
        <dbReference type="ARBA" id="ARBA00022448"/>
    </source>
</evidence>
<gene>
    <name evidence="10" type="ORF">A374_07794</name>
</gene>
<evidence type="ECO:0000256" key="1">
    <source>
        <dbReference type="ARBA" id="ARBA00004651"/>
    </source>
</evidence>
<dbReference type="InterPro" id="IPR051322">
    <property type="entry name" value="AA_ABC_Transporter_Permease"/>
</dbReference>
<dbReference type="PANTHER" id="PTHR30450">
    <property type="entry name" value="ABC TRANSPORTER PERMEASE"/>
    <property type="match status" value="1"/>
</dbReference>
<evidence type="ECO:0000256" key="4">
    <source>
        <dbReference type="ARBA" id="ARBA00022475"/>
    </source>
</evidence>
<dbReference type="STRING" id="1196324.A374_07794"/>
<dbReference type="NCBIfam" id="NF008049">
    <property type="entry name" value="PRK10782.1"/>
    <property type="match status" value="1"/>
</dbReference>
<evidence type="ECO:0000256" key="6">
    <source>
        <dbReference type="ARBA" id="ARBA00022989"/>
    </source>
</evidence>
<dbReference type="GO" id="GO:0005886">
    <property type="term" value="C:plasma membrane"/>
    <property type="evidence" value="ECO:0007669"/>
    <property type="project" value="UniProtKB-SubCell"/>
</dbReference>
<keyword evidence="3 8" id="KW-0813">Transport</keyword>
<keyword evidence="4" id="KW-1003">Cell membrane</keyword>
<dbReference type="Gene3D" id="1.10.3720.10">
    <property type="entry name" value="MetI-like"/>
    <property type="match status" value="1"/>
</dbReference>
<dbReference type="PANTHER" id="PTHR30450:SF14">
    <property type="entry name" value="TRANSPORTER, PERMEASE PROTEIN, PUTATIVE-RELATED"/>
    <property type="match status" value="1"/>
</dbReference>
<keyword evidence="5 8" id="KW-0812">Transmembrane</keyword>
<dbReference type="PROSITE" id="PS50928">
    <property type="entry name" value="ABC_TM1"/>
    <property type="match status" value="1"/>
</dbReference>
<evidence type="ECO:0000256" key="7">
    <source>
        <dbReference type="ARBA" id="ARBA00023136"/>
    </source>
</evidence>
<feature type="transmembrane region" description="Helical" evidence="8">
    <location>
        <begin position="191"/>
        <end position="213"/>
    </location>
</feature>
<sequence>MQVDWNTFYQDMLEATGQTVTMVVFSLLFSVLIGIPLGIALVVTREGHLLQNKWLFRLLSIIINIFRSVPFIILMVAIIPFTRFIVGSSIGTAAAVVPLIVYAGPYIARLVETNLLDIDPGIIEAAEAMGATPWQTIFRIMLPEAFSSLVLSVTIATVGLVGASAMAGTIGGGGLGDLAISYGYQRFETDVMIVTVILLIVFVQGLQSIGNVLSKKLRRR</sequence>
<dbReference type="EMBL" id="AKKV01000024">
    <property type="protein sequence ID" value="EIT85720.1"/>
    <property type="molecule type" value="Genomic_DNA"/>
</dbReference>
<dbReference type="PATRIC" id="fig|1196324.3.peg.1598"/>
<evidence type="ECO:0000256" key="2">
    <source>
        <dbReference type="ARBA" id="ARBA00007069"/>
    </source>
</evidence>
<feature type="transmembrane region" description="Helical" evidence="8">
    <location>
        <begin position="149"/>
        <end position="171"/>
    </location>
</feature>
<dbReference type="InterPro" id="IPR000515">
    <property type="entry name" value="MetI-like"/>
</dbReference>
<comment type="similarity">
    <text evidence="2">Belongs to the binding-protein-dependent transport system permease family. CysTW subfamily.</text>
</comment>
<name>I8UFP8_9BACL</name>
<evidence type="ECO:0000313" key="10">
    <source>
        <dbReference type="EMBL" id="EIT85720.1"/>
    </source>
</evidence>
<dbReference type="OrthoDB" id="9793490at2"/>
<dbReference type="GO" id="GO:0048473">
    <property type="term" value="P:D-methionine transmembrane transport"/>
    <property type="evidence" value="ECO:0007669"/>
    <property type="project" value="TreeGrafter"/>
</dbReference>
<evidence type="ECO:0000256" key="5">
    <source>
        <dbReference type="ARBA" id="ARBA00022692"/>
    </source>
</evidence>
<comment type="caution">
    <text evidence="10">The sequence shown here is derived from an EMBL/GenBank/DDBJ whole genome shotgun (WGS) entry which is preliminary data.</text>
</comment>
<dbReference type="CDD" id="cd06261">
    <property type="entry name" value="TM_PBP2"/>
    <property type="match status" value="1"/>
</dbReference>
<dbReference type="Proteomes" id="UP000004080">
    <property type="component" value="Unassembled WGS sequence"/>
</dbReference>
<evidence type="ECO:0000313" key="11">
    <source>
        <dbReference type="Proteomes" id="UP000004080"/>
    </source>
</evidence>
<keyword evidence="11" id="KW-1185">Reference proteome</keyword>
<dbReference type="FunFam" id="1.10.3720.10:FF:000002">
    <property type="entry name" value="D-methionine ABC transporter permease MetI"/>
    <property type="match status" value="1"/>
</dbReference>
<feature type="transmembrane region" description="Helical" evidence="8">
    <location>
        <begin position="55"/>
        <end position="79"/>
    </location>
</feature>
<accession>I8UFP8</accession>
<protein>
    <submittedName>
        <fullName evidence="10">Methionine ABC transporter permease</fullName>
    </submittedName>
</protein>
<dbReference type="RefSeq" id="WP_007201652.1">
    <property type="nucleotide sequence ID" value="NZ_AKKV01000024.1"/>
</dbReference>
<feature type="transmembrane region" description="Helical" evidence="8">
    <location>
        <begin position="85"/>
        <end position="108"/>
    </location>
</feature>
<feature type="domain" description="ABC transmembrane type-1" evidence="9">
    <location>
        <begin position="16"/>
        <end position="208"/>
    </location>
</feature>
<evidence type="ECO:0000259" key="9">
    <source>
        <dbReference type="PROSITE" id="PS50928"/>
    </source>
</evidence>
<dbReference type="AlphaFoldDB" id="I8UFP8"/>
<organism evidence="10 11">
    <name type="scientific">Fictibacillus macauensis ZFHKF-1</name>
    <dbReference type="NCBI Taxonomy" id="1196324"/>
    <lineage>
        <taxon>Bacteria</taxon>
        <taxon>Bacillati</taxon>
        <taxon>Bacillota</taxon>
        <taxon>Bacilli</taxon>
        <taxon>Bacillales</taxon>
        <taxon>Fictibacillaceae</taxon>
        <taxon>Fictibacillus</taxon>
    </lineage>
</organism>
<dbReference type="InterPro" id="IPR035906">
    <property type="entry name" value="MetI-like_sf"/>
</dbReference>
<proteinExistence type="inferred from homology"/>
<reference evidence="10 11" key="1">
    <citation type="journal article" date="2012" name="J. Bacteriol.">
        <title>Genome of Bacillus macauensis ZFHKF-1, a Long-Chain-Forming Bacterium.</title>
        <authorList>
            <person name="Cai L."/>
            <person name="Zhang T."/>
        </authorList>
    </citation>
    <scope>NUCLEOTIDE SEQUENCE [LARGE SCALE GENOMIC DNA]</scope>
    <source>
        <strain evidence="10 11">ZFHKF-1</strain>
    </source>
</reference>
<keyword evidence="6 8" id="KW-1133">Transmembrane helix</keyword>
<dbReference type="Pfam" id="PF00528">
    <property type="entry name" value="BPD_transp_1"/>
    <property type="match status" value="1"/>
</dbReference>
<dbReference type="eggNOG" id="COG2011">
    <property type="taxonomic scope" value="Bacteria"/>
</dbReference>
<keyword evidence="7 8" id="KW-0472">Membrane</keyword>
<feature type="transmembrane region" description="Helical" evidence="8">
    <location>
        <begin position="20"/>
        <end position="43"/>
    </location>
</feature>
<dbReference type="SUPFAM" id="SSF161098">
    <property type="entry name" value="MetI-like"/>
    <property type="match status" value="1"/>
</dbReference>
<evidence type="ECO:0000256" key="8">
    <source>
        <dbReference type="RuleBase" id="RU363032"/>
    </source>
</evidence>